<name>A0A1G2D5S5_9BACT</name>
<organism evidence="2 3">
    <name type="scientific">Candidatus Lloydbacteria bacterium RIFCSPHIGHO2_02_FULL_50_13</name>
    <dbReference type="NCBI Taxonomy" id="1798661"/>
    <lineage>
        <taxon>Bacteria</taxon>
        <taxon>Candidatus Lloydiibacteriota</taxon>
    </lineage>
</organism>
<dbReference type="Pfam" id="PF09136">
    <property type="entry name" value="Glucodextran_B"/>
    <property type="match status" value="1"/>
</dbReference>
<proteinExistence type="predicted"/>
<evidence type="ECO:0000313" key="3">
    <source>
        <dbReference type="Proteomes" id="UP000177996"/>
    </source>
</evidence>
<keyword evidence="1" id="KW-0812">Transmembrane</keyword>
<feature type="transmembrane region" description="Helical" evidence="1">
    <location>
        <begin position="7"/>
        <end position="27"/>
    </location>
</feature>
<sequence>MHFAPKQLFSALLVGIFIGVIIFYGYYQSRAIIAGPTIVVDMPKTGATATTSLVTVRGSVARATVITLQGRPIFIDLNGRFSEQLLLMDGYNIIELTAKDAEGRVERKVIELAYQKVAE</sequence>
<dbReference type="InterPro" id="IPR013783">
    <property type="entry name" value="Ig-like_fold"/>
</dbReference>
<reference evidence="2 3" key="1">
    <citation type="journal article" date="2016" name="Nat. Commun.">
        <title>Thousands of microbial genomes shed light on interconnected biogeochemical processes in an aquifer system.</title>
        <authorList>
            <person name="Anantharaman K."/>
            <person name="Brown C.T."/>
            <person name="Hug L.A."/>
            <person name="Sharon I."/>
            <person name="Castelle C.J."/>
            <person name="Probst A.J."/>
            <person name="Thomas B.C."/>
            <person name="Singh A."/>
            <person name="Wilkins M.J."/>
            <person name="Karaoz U."/>
            <person name="Brodie E.L."/>
            <person name="Williams K.H."/>
            <person name="Hubbard S.S."/>
            <person name="Banfield J.F."/>
        </authorList>
    </citation>
    <scope>NUCLEOTIDE SEQUENCE [LARGE SCALE GENOMIC DNA]</scope>
</reference>
<dbReference type="EMBL" id="MHLL01000038">
    <property type="protein sequence ID" value="OGZ08300.1"/>
    <property type="molecule type" value="Genomic_DNA"/>
</dbReference>
<accession>A0A1G2D5S5</accession>
<evidence type="ECO:0000313" key="2">
    <source>
        <dbReference type="EMBL" id="OGZ08300.1"/>
    </source>
</evidence>
<protein>
    <submittedName>
        <fullName evidence="2">Uncharacterized protein</fullName>
    </submittedName>
</protein>
<evidence type="ECO:0000256" key="1">
    <source>
        <dbReference type="SAM" id="Phobius"/>
    </source>
</evidence>
<dbReference type="Gene3D" id="2.60.40.10">
    <property type="entry name" value="Immunoglobulins"/>
    <property type="match status" value="1"/>
</dbReference>
<keyword evidence="1" id="KW-0472">Membrane</keyword>
<keyword evidence="1" id="KW-1133">Transmembrane helix</keyword>
<gene>
    <name evidence="2" type="ORF">A3D65_01030</name>
</gene>
<dbReference type="AlphaFoldDB" id="A0A1G2D5S5"/>
<dbReference type="STRING" id="1798661.A3D65_01030"/>
<comment type="caution">
    <text evidence="2">The sequence shown here is derived from an EMBL/GenBank/DDBJ whole genome shotgun (WGS) entry which is preliminary data.</text>
</comment>
<dbReference type="Proteomes" id="UP000177996">
    <property type="component" value="Unassembled WGS sequence"/>
</dbReference>